<dbReference type="InterPro" id="IPR003439">
    <property type="entry name" value="ABC_transporter-like_ATP-bd"/>
</dbReference>
<dbReference type="FunFam" id="3.40.50.300:FF:000221">
    <property type="entry name" value="Multidrug ABC transporter ATP-binding protein"/>
    <property type="match status" value="1"/>
</dbReference>
<dbReference type="InterPro" id="IPR003593">
    <property type="entry name" value="AAA+_ATPase"/>
</dbReference>
<dbReference type="PROSITE" id="PS50929">
    <property type="entry name" value="ABC_TM1F"/>
    <property type="match status" value="1"/>
</dbReference>
<dbReference type="GO" id="GO:0005524">
    <property type="term" value="F:ATP binding"/>
    <property type="evidence" value="ECO:0007669"/>
    <property type="project" value="UniProtKB-KW"/>
</dbReference>
<evidence type="ECO:0000256" key="5">
    <source>
        <dbReference type="ARBA" id="ARBA00022741"/>
    </source>
</evidence>
<dbReference type="Gene3D" id="3.40.50.300">
    <property type="entry name" value="P-loop containing nucleotide triphosphate hydrolases"/>
    <property type="match status" value="1"/>
</dbReference>
<organism evidence="12 13">
    <name type="scientific">Candidatus Dojkabacteria bacterium</name>
    <dbReference type="NCBI Taxonomy" id="2099670"/>
    <lineage>
        <taxon>Bacteria</taxon>
        <taxon>Candidatus Dojkabacteria</taxon>
    </lineage>
</organism>
<feature type="domain" description="ABC transmembrane type-1" evidence="11">
    <location>
        <begin position="58"/>
        <end position="233"/>
    </location>
</feature>
<dbReference type="PANTHER" id="PTHR43394">
    <property type="entry name" value="ATP-DEPENDENT PERMEASE MDL1, MITOCHONDRIAL"/>
    <property type="match status" value="1"/>
</dbReference>
<dbReference type="PROSITE" id="PS50893">
    <property type="entry name" value="ABC_TRANSPORTER_2"/>
    <property type="match status" value="1"/>
</dbReference>
<reference evidence="12" key="2">
    <citation type="journal article" date="2021" name="Microbiome">
        <title>Successional dynamics and alternative stable states in a saline activated sludge microbial community over 9 years.</title>
        <authorList>
            <person name="Wang Y."/>
            <person name="Ye J."/>
            <person name="Ju F."/>
            <person name="Liu L."/>
            <person name="Boyd J.A."/>
            <person name="Deng Y."/>
            <person name="Parks D.H."/>
            <person name="Jiang X."/>
            <person name="Yin X."/>
            <person name="Woodcroft B.J."/>
            <person name="Tyson G.W."/>
            <person name="Hugenholtz P."/>
            <person name="Polz M.F."/>
            <person name="Zhang T."/>
        </authorList>
    </citation>
    <scope>NUCLEOTIDE SEQUENCE</scope>
    <source>
        <strain evidence="12">HKST-UBA10</strain>
    </source>
</reference>
<dbReference type="GO" id="GO:0005886">
    <property type="term" value="C:plasma membrane"/>
    <property type="evidence" value="ECO:0007669"/>
    <property type="project" value="UniProtKB-SubCell"/>
</dbReference>
<feature type="transmembrane region" description="Helical" evidence="9">
    <location>
        <begin position="71"/>
        <end position="101"/>
    </location>
</feature>
<evidence type="ECO:0000313" key="12">
    <source>
        <dbReference type="EMBL" id="MCA9382058.1"/>
    </source>
</evidence>
<feature type="transmembrane region" description="Helical" evidence="9">
    <location>
        <begin position="173"/>
        <end position="195"/>
    </location>
</feature>
<dbReference type="Proteomes" id="UP000782843">
    <property type="component" value="Unassembled WGS sequence"/>
</dbReference>
<dbReference type="InterPro" id="IPR011527">
    <property type="entry name" value="ABC1_TM_dom"/>
</dbReference>
<dbReference type="SUPFAM" id="SSF90123">
    <property type="entry name" value="ABC transporter transmembrane region"/>
    <property type="match status" value="1"/>
</dbReference>
<keyword evidence="3" id="KW-1003">Cell membrane</keyword>
<sequence length="513" mass="59242">LFWSLSSYFEKLNYFAINKYMNLEVSKKMSGLDILYYEDPKLNDLVQNVREQYTWRPSDFMLEIFWIFRDIVGIVASAVIIFSFSPIIFLIIFIMTIPIFISELKFGRGGWTLWNANLTDRRLYEDLTWMSSEEKSLFDLKVYRSRNYILNMLKNLFTRFQEKEKRHWKKRNLSGALLAVLSVLGVVIGELYVIISVVAGKITVGQFSFYSRTFLSFSDSIGSFFHRFARIYEHSLYIGDIFKFLEMKPIIKDGDEVLKLDKPPVIEFKSVYFKYPKAEEYLFKDLNLTITSGESIAIVGENGAGKSTLIKLLTRFYIPDKGEILINGVNLNSIKIESWYKYLSALFQSFTIYGPFDLKTNVGLGRTSKMNDKKRIDEAIRLADAEGLVAKLKKGYDTQLSKRYKDGVELSGGEMQKVGLARAFFRNAPVLILDEPTSAIDAKAEKKIFTNLFDFAKEKTTIIISHRFSTVRNADRILAMENGKIIENGTHEELMKKNGLYAKMFTIQAESYQ</sequence>
<dbReference type="AlphaFoldDB" id="A0A955L363"/>
<evidence type="ECO:0000256" key="3">
    <source>
        <dbReference type="ARBA" id="ARBA00022475"/>
    </source>
</evidence>
<protein>
    <submittedName>
        <fullName evidence="12">ABC transporter ATP-binding protein</fullName>
    </submittedName>
</protein>
<dbReference type="InterPro" id="IPR017871">
    <property type="entry name" value="ABC_transporter-like_CS"/>
</dbReference>
<comment type="subcellular location">
    <subcellularLocation>
        <location evidence="1">Cell membrane</location>
        <topology evidence="1">Multi-pass membrane protein</topology>
    </subcellularLocation>
</comment>
<evidence type="ECO:0000256" key="6">
    <source>
        <dbReference type="ARBA" id="ARBA00022840"/>
    </source>
</evidence>
<evidence type="ECO:0000256" key="1">
    <source>
        <dbReference type="ARBA" id="ARBA00004651"/>
    </source>
</evidence>
<name>A0A955L363_9BACT</name>
<comment type="caution">
    <text evidence="12">The sequence shown here is derived from an EMBL/GenBank/DDBJ whole genome shotgun (WGS) entry which is preliminary data.</text>
</comment>
<keyword evidence="6 12" id="KW-0067">ATP-binding</keyword>
<evidence type="ECO:0000256" key="9">
    <source>
        <dbReference type="SAM" id="Phobius"/>
    </source>
</evidence>
<feature type="domain" description="ABC transporter" evidence="10">
    <location>
        <begin position="266"/>
        <end position="507"/>
    </location>
</feature>
<evidence type="ECO:0000256" key="4">
    <source>
        <dbReference type="ARBA" id="ARBA00022692"/>
    </source>
</evidence>
<evidence type="ECO:0000259" key="10">
    <source>
        <dbReference type="PROSITE" id="PS50893"/>
    </source>
</evidence>
<evidence type="ECO:0000259" key="11">
    <source>
        <dbReference type="PROSITE" id="PS50929"/>
    </source>
</evidence>
<dbReference type="PROSITE" id="PS00211">
    <property type="entry name" value="ABC_TRANSPORTER_1"/>
    <property type="match status" value="1"/>
</dbReference>
<proteinExistence type="predicted"/>
<evidence type="ECO:0000256" key="8">
    <source>
        <dbReference type="ARBA" id="ARBA00023136"/>
    </source>
</evidence>
<dbReference type="PANTHER" id="PTHR43394:SF1">
    <property type="entry name" value="ATP-BINDING CASSETTE SUB-FAMILY B MEMBER 10, MITOCHONDRIAL"/>
    <property type="match status" value="1"/>
</dbReference>
<evidence type="ECO:0000256" key="7">
    <source>
        <dbReference type="ARBA" id="ARBA00022989"/>
    </source>
</evidence>
<accession>A0A955L363</accession>
<keyword evidence="7 9" id="KW-1133">Transmembrane helix</keyword>
<evidence type="ECO:0000313" key="13">
    <source>
        <dbReference type="Proteomes" id="UP000782843"/>
    </source>
</evidence>
<evidence type="ECO:0000256" key="2">
    <source>
        <dbReference type="ARBA" id="ARBA00022448"/>
    </source>
</evidence>
<dbReference type="Gene3D" id="1.20.1560.10">
    <property type="entry name" value="ABC transporter type 1, transmembrane domain"/>
    <property type="match status" value="1"/>
</dbReference>
<dbReference type="Pfam" id="PF00005">
    <property type="entry name" value="ABC_tran"/>
    <property type="match status" value="1"/>
</dbReference>
<dbReference type="InterPro" id="IPR039421">
    <property type="entry name" value="Type_1_exporter"/>
</dbReference>
<keyword evidence="2" id="KW-0813">Transport</keyword>
<keyword evidence="8 9" id="KW-0472">Membrane</keyword>
<dbReference type="SMART" id="SM00382">
    <property type="entry name" value="AAA"/>
    <property type="match status" value="1"/>
</dbReference>
<dbReference type="GO" id="GO:0016887">
    <property type="term" value="F:ATP hydrolysis activity"/>
    <property type="evidence" value="ECO:0007669"/>
    <property type="project" value="InterPro"/>
</dbReference>
<dbReference type="EMBL" id="JAGQLG010000052">
    <property type="protein sequence ID" value="MCA9382058.1"/>
    <property type="molecule type" value="Genomic_DNA"/>
</dbReference>
<dbReference type="InterPro" id="IPR036640">
    <property type="entry name" value="ABC1_TM_sf"/>
</dbReference>
<keyword evidence="5" id="KW-0547">Nucleotide-binding</keyword>
<reference evidence="12" key="1">
    <citation type="submission" date="2020-04" db="EMBL/GenBank/DDBJ databases">
        <authorList>
            <person name="Zhang T."/>
        </authorList>
    </citation>
    <scope>NUCLEOTIDE SEQUENCE</scope>
    <source>
        <strain evidence="12">HKST-UBA10</strain>
    </source>
</reference>
<gene>
    <name evidence="12" type="ORF">KC660_01470</name>
</gene>
<keyword evidence="4 9" id="KW-0812">Transmembrane</keyword>
<dbReference type="GO" id="GO:0015421">
    <property type="term" value="F:ABC-type oligopeptide transporter activity"/>
    <property type="evidence" value="ECO:0007669"/>
    <property type="project" value="TreeGrafter"/>
</dbReference>
<feature type="non-terminal residue" evidence="12">
    <location>
        <position position="1"/>
    </location>
</feature>
<dbReference type="InterPro" id="IPR027417">
    <property type="entry name" value="P-loop_NTPase"/>
</dbReference>
<dbReference type="SUPFAM" id="SSF52540">
    <property type="entry name" value="P-loop containing nucleoside triphosphate hydrolases"/>
    <property type="match status" value="1"/>
</dbReference>